<dbReference type="SUPFAM" id="SSF111331">
    <property type="entry name" value="NAD kinase/diacylglycerol kinase-like"/>
    <property type="match status" value="1"/>
</dbReference>
<keyword evidence="8" id="KW-0808">Transferase</keyword>
<dbReference type="InterPro" id="IPR016064">
    <property type="entry name" value="NAD/diacylglycerol_kinase_sf"/>
</dbReference>
<keyword evidence="8" id="KW-0418">Kinase</keyword>
<dbReference type="PROSITE" id="PS50146">
    <property type="entry name" value="DAGK"/>
    <property type="match status" value="1"/>
</dbReference>
<evidence type="ECO:0000256" key="6">
    <source>
        <dbReference type="ARBA" id="ARBA00023136"/>
    </source>
</evidence>
<accession>R7WT04</accession>
<evidence type="ECO:0000256" key="4">
    <source>
        <dbReference type="ARBA" id="ARBA00022801"/>
    </source>
</evidence>
<dbReference type="InterPro" id="IPR001206">
    <property type="entry name" value="Diacylglycerol_kinase_cat_dom"/>
</dbReference>
<dbReference type="Pfam" id="PF01569">
    <property type="entry name" value="PAP2"/>
    <property type="match status" value="1"/>
</dbReference>
<evidence type="ECO:0000313" key="8">
    <source>
        <dbReference type="EMBL" id="EOM78373.1"/>
    </source>
</evidence>
<evidence type="ECO:0000259" key="7">
    <source>
        <dbReference type="PROSITE" id="PS50146"/>
    </source>
</evidence>
<gene>
    <name evidence="8" type="ORF">Rrhod_0201</name>
</gene>
<dbReference type="GO" id="GO:0016301">
    <property type="term" value="F:kinase activity"/>
    <property type="evidence" value="ECO:0007669"/>
    <property type="project" value="UniProtKB-KW"/>
</dbReference>
<evidence type="ECO:0000256" key="5">
    <source>
        <dbReference type="ARBA" id="ARBA00022989"/>
    </source>
</evidence>
<dbReference type="InterPro" id="IPR036938">
    <property type="entry name" value="PAP2/HPO_sf"/>
</dbReference>
<dbReference type="PANTHER" id="PTHR14969:SF62">
    <property type="entry name" value="DECAPRENYLPHOSPHORYL-5-PHOSPHORIBOSE PHOSPHATASE RV3807C-RELATED"/>
    <property type="match status" value="1"/>
</dbReference>
<keyword evidence="2" id="KW-1003">Cell membrane</keyword>
<keyword evidence="3" id="KW-0812">Transmembrane</keyword>
<reference evidence="8 9" key="1">
    <citation type="journal article" date="2013" name="Genome Announc.">
        <title>Draft Genome Sequence of Rhodococcus rhodnii Strain LMG5362, a Symbiont of Rhodnius prolixus (Hemiptera, Reduviidae, Triatominae), the Principle Vector of Trypanosoma cruzi.</title>
        <authorList>
            <person name="Pachebat J.A."/>
            <person name="van Keulen G."/>
            <person name="Whitten M.M."/>
            <person name="Girdwood S."/>
            <person name="Del Sol R."/>
            <person name="Dyson P.J."/>
            <person name="Facey P.D."/>
        </authorList>
    </citation>
    <scope>NUCLEOTIDE SEQUENCE [LARGE SCALE GENOMIC DNA]</scope>
    <source>
        <strain evidence="8 9">LMG 5362</strain>
    </source>
</reference>
<dbReference type="CDD" id="cd01610">
    <property type="entry name" value="PAP2_like"/>
    <property type="match status" value="1"/>
</dbReference>
<evidence type="ECO:0000256" key="3">
    <source>
        <dbReference type="ARBA" id="ARBA00022692"/>
    </source>
</evidence>
<dbReference type="GO" id="GO:0005886">
    <property type="term" value="C:plasma membrane"/>
    <property type="evidence" value="ECO:0007669"/>
    <property type="project" value="UniProtKB-SubCell"/>
</dbReference>
<dbReference type="Gene3D" id="3.40.50.10330">
    <property type="entry name" value="Probable inorganic polyphosphate/atp-NAD kinase, domain 1"/>
    <property type="match status" value="1"/>
</dbReference>
<dbReference type="RefSeq" id="WP_010836280.1">
    <property type="nucleotide sequence ID" value="NZ_APMY01000004.1"/>
</dbReference>
<dbReference type="Proteomes" id="UP000013525">
    <property type="component" value="Unassembled WGS sequence"/>
</dbReference>
<keyword evidence="5" id="KW-1133">Transmembrane helix</keyword>
<comment type="caution">
    <text evidence="8">The sequence shown here is derived from an EMBL/GenBank/DDBJ whole genome shotgun (WGS) entry which is preliminary data.</text>
</comment>
<keyword evidence="9" id="KW-1185">Reference proteome</keyword>
<dbReference type="GO" id="GO:0016787">
    <property type="term" value="F:hydrolase activity"/>
    <property type="evidence" value="ECO:0007669"/>
    <property type="project" value="UniProtKB-KW"/>
</dbReference>
<keyword evidence="4" id="KW-0378">Hydrolase</keyword>
<name>R7WT04_9NOCA</name>
<dbReference type="Pfam" id="PF00781">
    <property type="entry name" value="DAGK_cat"/>
    <property type="match status" value="1"/>
</dbReference>
<organism evidence="8 9">
    <name type="scientific">Rhodococcus rhodnii LMG 5362</name>
    <dbReference type="NCBI Taxonomy" id="1273125"/>
    <lineage>
        <taxon>Bacteria</taxon>
        <taxon>Bacillati</taxon>
        <taxon>Actinomycetota</taxon>
        <taxon>Actinomycetes</taxon>
        <taxon>Mycobacteriales</taxon>
        <taxon>Nocardiaceae</taxon>
        <taxon>Rhodococcus</taxon>
    </lineage>
</organism>
<dbReference type="InterPro" id="IPR017438">
    <property type="entry name" value="ATP-NAD_kinase_N"/>
</dbReference>
<dbReference type="PANTHER" id="PTHR14969">
    <property type="entry name" value="SPHINGOSINE-1-PHOSPHATE PHOSPHOHYDROLASE"/>
    <property type="match status" value="1"/>
</dbReference>
<dbReference type="Gene3D" id="2.60.200.40">
    <property type="match status" value="1"/>
</dbReference>
<dbReference type="SMART" id="SM00014">
    <property type="entry name" value="acidPPc"/>
    <property type="match status" value="1"/>
</dbReference>
<sequence length="512" mass="53434">MTDGPRPTAAVAPHAAGPYSLLRWARSRDRALAERSAGLHAPNVDTAMRTLSRAADHGVLWWGVAGGVALFGTQARRGAVRGLVATALTSAVANGLLKPVFPRRRPPARIWRNPRRGVRMPTSSSFPSGHAASAAAFATGVALESPLAGAVVAPLAAAVAYSRVHNGVHWPSDVAVGAAVGAGIAIGTRRWWAVRSDDPAELGPQRDVPALPDGAGLLVLDNSGAGTASEIMERVRSLLPAATVVDLGGDEPFGQQFDAAIRRERPQAIGVCGGDGTVAAAAAAAVRHDLPLAVFAGGTLNHFARDAGATNVTDVAEAVTAGTALAVDLAEVRAAEHPERDENGNEQRLFVNTASLGGYPDAVRLRQRWEPRLGKWTAAALAMARVLRTAEPLHVTIDGRPTACWMLFVGNGRYSPGDQVPMNRPAMSGGVLDLRYLRADRRLSRTRLLGAALTGTLGTSRVYERNLVPAVAVTVAGPSVALATDGEADGDATAFEFRSCPRSLTVYRALPG</sequence>
<evidence type="ECO:0000256" key="2">
    <source>
        <dbReference type="ARBA" id="ARBA00022475"/>
    </source>
</evidence>
<proteinExistence type="predicted"/>
<dbReference type="SUPFAM" id="SSF48317">
    <property type="entry name" value="Acid phosphatase/Vanadium-dependent haloperoxidase"/>
    <property type="match status" value="1"/>
</dbReference>
<dbReference type="eggNOG" id="COG1597">
    <property type="taxonomic scope" value="Bacteria"/>
</dbReference>
<evidence type="ECO:0000313" key="9">
    <source>
        <dbReference type="Proteomes" id="UP000013525"/>
    </source>
</evidence>
<keyword evidence="6" id="KW-0472">Membrane</keyword>
<dbReference type="Gene3D" id="1.20.144.10">
    <property type="entry name" value="Phosphatidic acid phosphatase type 2/haloperoxidase"/>
    <property type="match status" value="1"/>
</dbReference>
<dbReference type="eggNOG" id="COG0671">
    <property type="taxonomic scope" value="Bacteria"/>
</dbReference>
<dbReference type="SMART" id="SM00046">
    <property type="entry name" value="DAGKc"/>
    <property type="match status" value="1"/>
</dbReference>
<evidence type="ECO:0000256" key="1">
    <source>
        <dbReference type="ARBA" id="ARBA00004651"/>
    </source>
</evidence>
<dbReference type="AlphaFoldDB" id="R7WT04"/>
<dbReference type="EMBL" id="APMY01000004">
    <property type="protein sequence ID" value="EOM78373.1"/>
    <property type="molecule type" value="Genomic_DNA"/>
</dbReference>
<dbReference type="PATRIC" id="fig|1273125.3.peg.200"/>
<protein>
    <submittedName>
        <fullName evidence="8">Diacylglycerol kinase</fullName>
    </submittedName>
</protein>
<feature type="domain" description="DAGKc" evidence="7">
    <location>
        <begin position="212"/>
        <end position="336"/>
    </location>
</feature>
<dbReference type="InterPro" id="IPR000326">
    <property type="entry name" value="PAP2/HPO"/>
</dbReference>
<comment type="subcellular location">
    <subcellularLocation>
        <location evidence="1">Cell membrane</location>
        <topology evidence="1">Multi-pass membrane protein</topology>
    </subcellularLocation>
</comment>